<protein>
    <recommendedName>
        <fullName evidence="2">RecQ-mediated genome instability protein 1</fullName>
    </recommendedName>
</protein>
<feature type="compositionally biased region" description="Low complexity" evidence="3">
    <location>
        <begin position="274"/>
        <end position="287"/>
    </location>
</feature>
<dbReference type="AlphaFoldDB" id="A0A1E7FES2"/>
<feature type="compositionally biased region" description="Polar residues" evidence="3">
    <location>
        <begin position="370"/>
        <end position="379"/>
    </location>
</feature>
<keyword evidence="6" id="KW-1185">Reference proteome</keyword>
<evidence type="ECO:0000256" key="2">
    <source>
        <dbReference type="ARBA" id="ARBA00018987"/>
    </source>
</evidence>
<dbReference type="GO" id="GO:0016604">
    <property type="term" value="C:nuclear body"/>
    <property type="evidence" value="ECO:0007669"/>
    <property type="project" value="TreeGrafter"/>
</dbReference>
<dbReference type="GO" id="GO:0000712">
    <property type="term" value="P:resolution of meiotic recombination intermediates"/>
    <property type="evidence" value="ECO:0007669"/>
    <property type="project" value="TreeGrafter"/>
</dbReference>
<dbReference type="GO" id="GO:0031422">
    <property type="term" value="C:RecQ family helicase-topoisomerase III complex"/>
    <property type="evidence" value="ECO:0007669"/>
    <property type="project" value="TreeGrafter"/>
</dbReference>
<name>A0A1E7FES2_9STRA</name>
<gene>
    <name evidence="5" type="ORF">FRACYDRAFT_239266</name>
</gene>
<feature type="compositionally biased region" description="Low complexity" evidence="3">
    <location>
        <begin position="414"/>
        <end position="442"/>
    </location>
</feature>
<feature type="region of interest" description="Disordered" evidence="3">
    <location>
        <begin position="254"/>
        <end position="482"/>
    </location>
</feature>
<dbReference type="InParanoid" id="A0A1E7FES2"/>
<comment type="similarity">
    <text evidence="1">Belongs to the RMI1 family.</text>
</comment>
<dbReference type="InterPro" id="IPR042470">
    <property type="entry name" value="RMI1_N_C_sf"/>
</dbReference>
<feature type="compositionally biased region" description="Polar residues" evidence="3">
    <location>
        <begin position="398"/>
        <end position="413"/>
    </location>
</feature>
<dbReference type="Proteomes" id="UP000095751">
    <property type="component" value="Unassembled WGS sequence"/>
</dbReference>
<evidence type="ECO:0000259" key="4">
    <source>
        <dbReference type="Pfam" id="PF08585"/>
    </source>
</evidence>
<evidence type="ECO:0000313" key="5">
    <source>
        <dbReference type="EMBL" id="OEU16671.1"/>
    </source>
</evidence>
<feature type="compositionally biased region" description="Low complexity" evidence="3">
    <location>
        <begin position="386"/>
        <end position="397"/>
    </location>
</feature>
<proteinExistence type="inferred from homology"/>
<dbReference type="EMBL" id="KV784358">
    <property type="protein sequence ID" value="OEU16671.1"/>
    <property type="molecule type" value="Genomic_DNA"/>
</dbReference>
<dbReference type="PANTHER" id="PTHR14790">
    <property type="entry name" value="RECQ-MEDIATED GENOME INSTABILITY PROTEIN 1 RMI1"/>
    <property type="match status" value="1"/>
</dbReference>
<feature type="compositionally biased region" description="Low complexity" evidence="3">
    <location>
        <begin position="332"/>
        <end position="345"/>
    </location>
</feature>
<accession>A0A1E7FES2</accession>
<dbReference type="Pfam" id="PF08585">
    <property type="entry name" value="RMI1_N_C"/>
    <property type="match status" value="1"/>
</dbReference>
<dbReference type="GO" id="GO:0000724">
    <property type="term" value="P:double-strand break repair via homologous recombination"/>
    <property type="evidence" value="ECO:0007669"/>
    <property type="project" value="TreeGrafter"/>
</dbReference>
<dbReference type="OrthoDB" id="341511at2759"/>
<dbReference type="PANTHER" id="PTHR14790:SF15">
    <property type="entry name" value="RECQ-MEDIATED GENOME INSTABILITY PROTEIN 1"/>
    <property type="match status" value="1"/>
</dbReference>
<dbReference type="InterPro" id="IPR013894">
    <property type="entry name" value="RMI1_OB"/>
</dbReference>
<reference evidence="5 6" key="1">
    <citation type="submission" date="2016-09" db="EMBL/GenBank/DDBJ databases">
        <title>Extensive genetic diversity and differential bi-allelic expression allows diatom success in the polar Southern Ocean.</title>
        <authorList>
            <consortium name="DOE Joint Genome Institute"/>
            <person name="Mock T."/>
            <person name="Otillar R.P."/>
            <person name="Strauss J."/>
            <person name="Dupont C."/>
            <person name="Frickenhaus S."/>
            <person name="Maumus F."/>
            <person name="Mcmullan M."/>
            <person name="Sanges R."/>
            <person name="Schmutz J."/>
            <person name="Toseland A."/>
            <person name="Valas R."/>
            <person name="Veluchamy A."/>
            <person name="Ward B.J."/>
            <person name="Allen A."/>
            <person name="Barry K."/>
            <person name="Falciatore A."/>
            <person name="Ferrante M."/>
            <person name="Fortunato A.E."/>
            <person name="Gloeckner G."/>
            <person name="Gruber A."/>
            <person name="Hipkin R."/>
            <person name="Janech M."/>
            <person name="Kroth P."/>
            <person name="Leese F."/>
            <person name="Lindquist E."/>
            <person name="Lyon B.R."/>
            <person name="Martin J."/>
            <person name="Mayer C."/>
            <person name="Parker M."/>
            <person name="Quesneville H."/>
            <person name="Raymond J."/>
            <person name="Uhlig C."/>
            <person name="Valentin K.U."/>
            <person name="Worden A.Z."/>
            <person name="Armbrust E.V."/>
            <person name="Bowler C."/>
            <person name="Green B."/>
            <person name="Moulton V."/>
            <person name="Van Oosterhout C."/>
            <person name="Grigoriev I."/>
        </authorList>
    </citation>
    <scope>NUCLEOTIDE SEQUENCE [LARGE SCALE GENOMIC DNA]</scope>
    <source>
        <strain evidence="5 6">CCMP1102</strain>
    </source>
</reference>
<sequence length="670" mass="74075">MTDNTSTAANNIRNRLVLSLALQPTLEWLEECIVYLKSKNKTVNVDTILFQVLYSDLRDVVREKTLSSSSNSSNNNIFPPARQLREGIKYSSQANHDHIYTLPNSFALLCQLEELSDVSMTTQKRLEGSDHNNNNNNNYNYNQRPSRCLKVCMSHGYDCRDSHSNNDNNLNIVVGIETTMIPNLSVDALAGVKILLKGPILIRDSILLLNPKNCIAIGGCIEDLVRQQRDALKKAKRSAGVGVDATIRALIGTTGLEDEDDDNDEAHAEASGDVVVPRQRQQQQLPLTDRGVLPPAQLPSSRHQQQQVQPSSSSSSTTRNGPTINPYMRGRGTTTSLLSSSSNNTTGGGGGGGSTNSSRKIINAPVANPYNRSQHQQQRQETKVPAATARTTTTITAHNSVATNTINNPYNRGQTSITETSTSRQQQQQQHNNRTTTTTSHTARARVTPSPVPPFQNVTNTTNDDMTPQSHAVSSTTTTNNTSNTLIQNMPFATLYQLLLQLVDDREMYESQRNMIFRIKTTALANQGSLYFNVVKSKKNGNKSKKKEKKYEFFLSASFKSADTTDGTGNNDALLLSCRIHPSLLDPHFSLPPHELRALSRTNTDESDRITTEGGQKVQKAYFSPRFWRATLNLTTDEFFGEGSSISSKTVTERLKNLETPILLLIPDHQ</sequence>
<evidence type="ECO:0000256" key="1">
    <source>
        <dbReference type="ARBA" id="ARBA00006395"/>
    </source>
</evidence>
<feature type="domain" description="RecQ mediated genome instability protein 1 OB-fold" evidence="4">
    <location>
        <begin position="109"/>
        <end position="230"/>
    </location>
</feature>
<organism evidence="5 6">
    <name type="scientific">Fragilariopsis cylindrus CCMP1102</name>
    <dbReference type="NCBI Taxonomy" id="635003"/>
    <lineage>
        <taxon>Eukaryota</taxon>
        <taxon>Sar</taxon>
        <taxon>Stramenopiles</taxon>
        <taxon>Ochrophyta</taxon>
        <taxon>Bacillariophyta</taxon>
        <taxon>Bacillariophyceae</taxon>
        <taxon>Bacillariophycidae</taxon>
        <taxon>Bacillariales</taxon>
        <taxon>Bacillariaceae</taxon>
        <taxon>Fragilariopsis</taxon>
    </lineage>
</organism>
<evidence type="ECO:0000256" key="3">
    <source>
        <dbReference type="SAM" id="MobiDB-lite"/>
    </source>
</evidence>
<feature type="compositionally biased region" description="Low complexity" evidence="3">
    <location>
        <begin position="298"/>
        <end position="316"/>
    </location>
</feature>
<dbReference type="Gene3D" id="2.40.50.770">
    <property type="entry name" value="RecQ-mediated genome instability protein Rmi1, C-terminal domain"/>
    <property type="match status" value="1"/>
</dbReference>
<feature type="compositionally biased region" description="Polar residues" evidence="3">
    <location>
        <begin position="456"/>
        <end position="473"/>
    </location>
</feature>
<evidence type="ECO:0000313" key="6">
    <source>
        <dbReference type="Proteomes" id="UP000095751"/>
    </source>
</evidence>
<dbReference type="KEGG" id="fcy:FRACYDRAFT_239266"/>